<comment type="similarity">
    <text evidence="2">Belongs to the class-I pyridoxal-phosphate-dependent aminotransferase family.</text>
</comment>
<gene>
    <name evidence="9" type="ORF">OIDMADRAFT_137587</name>
</gene>
<dbReference type="CDD" id="cd00609">
    <property type="entry name" value="AAT_like"/>
    <property type="match status" value="1"/>
</dbReference>
<keyword evidence="5 7" id="KW-0808">Transferase</keyword>
<dbReference type="InterPro" id="IPR000796">
    <property type="entry name" value="Asp_trans"/>
</dbReference>
<dbReference type="InterPro" id="IPR015422">
    <property type="entry name" value="PyrdxlP-dep_Trfase_small"/>
</dbReference>
<dbReference type="Pfam" id="PF00155">
    <property type="entry name" value="Aminotran_1_2"/>
    <property type="match status" value="1"/>
</dbReference>
<name>A0A0C3GBI3_OIDMZ</name>
<dbReference type="SUPFAM" id="SSF53383">
    <property type="entry name" value="PLP-dependent transferases"/>
    <property type="match status" value="1"/>
</dbReference>
<dbReference type="PROSITE" id="PS00105">
    <property type="entry name" value="AA_TRANSFER_CLASS_1"/>
    <property type="match status" value="1"/>
</dbReference>
<comment type="miscellaneous">
    <text evidence="7">In eukaryotes there are cytoplasmic, mitochondrial and chloroplastic isozymes.</text>
</comment>
<dbReference type="GO" id="GO:0005829">
    <property type="term" value="C:cytosol"/>
    <property type="evidence" value="ECO:0007669"/>
    <property type="project" value="TreeGrafter"/>
</dbReference>
<evidence type="ECO:0000256" key="1">
    <source>
        <dbReference type="ARBA" id="ARBA00001933"/>
    </source>
</evidence>
<sequence>MKSAEQPSVFASVVYTPPDVIFELTKKYLTDPAEQKVNLGQGTYRDENGSPWILPCVRAAKEKIRDVNHEYLPILGLTSFRTLAAELVLGRESTALIEKRVASCQALSGTGAIHMAGKILYNALGSQTPVYITNPTWSNHRQVFASIGFLVREYTYYSETAGCLNMETVTQALNEAPPGSIFIFHVSAHNPTGCDPTQEQWKDIATIVQDRGLFPIFDAAYLGMTSGVYDRDAYAIRYFVEELRLEVAVCASFAKNMGLYGERVGLASIITRSPQEATAVESAFEQLMRAEVSNPPAFGARVAAAVLEDGELRAEWARNLTKMSSRVEEMRWALFDGLKKLETPGSWDRIVKQGGMFCLLGLTPEQVVEISIAGLNWGNVQYVAECIDQTIRPHTL</sequence>
<feature type="domain" description="Aminotransferase class I/classII large" evidence="8">
    <location>
        <begin position="35"/>
        <end position="370"/>
    </location>
</feature>
<protein>
    <recommendedName>
        <fullName evidence="7">Aspartate aminotransferase</fullName>
        <ecNumber evidence="7">2.6.1.1</ecNumber>
    </recommendedName>
</protein>
<dbReference type="Proteomes" id="UP000054321">
    <property type="component" value="Unassembled WGS sequence"/>
</dbReference>
<dbReference type="InterPro" id="IPR004839">
    <property type="entry name" value="Aminotransferase_I/II_large"/>
</dbReference>
<evidence type="ECO:0000256" key="6">
    <source>
        <dbReference type="ARBA" id="ARBA00022898"/>
    </source>
</evidence>
<dbReference type="GO" id="GO:0004069">
    <property type="term" value="F:L-aspartate:2-oxoglutarate aminotransferase activity"/>
    <property type="evidence" value="ECO:0007669"/>
    <property type="project" value="UniProtKB-EC"/>
</dbReference>
<comment type="subunit">
    <text evidence="3 7">Homodimer.</text>
</comment>
<dbReference type="FunFam" id="3.40.640.10:FF:000066">
    <property type="entry name" value="Aspartate aminotransferase"/>
    <property type="match status" value="1"/>
</dbReference>
<evidence type="ECO:0000256" key="2">
    <source>
        <dbReference type="ARBA" id="ARBA00007441"/>
    </source>
</evidence>
<dbReference type="InterPro" id="IPR004838">
    <property type="entry name" value="NHTrfase_class1_PyrdxlP-BS"/>
</dbReference>
<dbReference type="InterPro" id="IPR015421">
    <property type="entry name" value="PyrdxlP-dep_Trfase_major"/>
</dbReference>
<keyword evidence="10" id="KW-1185">Reference proteome</keyword>
<proteinExistence type="inferred from homology"/>
<dbReference type="GO" id="GO:0030170">
    <property type="term" value="F:pyridoxal phosphate binding"/>
    <property type="evidence" value="ECO:0007669"/>
    <property type="project" value="InterPro"/>
</dbReference>
<dbReference type="GO" id="GO:0006532">
    <property type="term" value="P:aspartate biosynthetic process"/>
    <property type="evidence" value="ECO:0007669"/>
    <property type="project" value="TreeGrafter"/>
</dbReference>
<dbReference type="Gene3D" id="3.40.640.10">
    <property type="entry name" value="Type I PLP-dependent aspartate aminotransferase-like (Major domain)"/>
    <property type="match status" value="1"/>
</dbReference>
<accession>A0A0C3GBI3</accession>
<keyword evidence="6" id="KW-0663">Pyridoxal phosphate</keyword>
<organism evidence="9 10">
    <name type="scientific">Oidiodendron maius (strain Zn)</name>
    <dbReference type="NCBI Taxonomy" id="913774"/>
    <lineage>
        <taxon>Eukaryota</taxon>
        <taxon>Fungi</taxon>
        <taxon>Dikarya</taxon>
        <taxon>Ascomycota</taxon>
        <taxon>Pezizomycotina</taxon>
        <taxon>Leotiomycetes</taxon>
        <taxon>Leotiomycetes incertae sedis</taxon>
        <taxon>Myxotrichaceae</taxon>
        <taxon>Oidiodendron</taxon>
    </lineage>
</organism>
<evidence type="ECO:0000259" key="8">
    <source>
        <dbReference type="Pfam" id="PF00155"/>
    </source>
</evidence>
<dbReference type="STRING" id="913774.A0A0C3GBI3"/>
<dbReference type="PANTHER" id="PTHR11879">
    <property type="entry name" value="ASPARTATE AMINOTRANSFERASE"/>
    <property type="match status" value="1"/>
</dbReference>
<dbReference type="AlphaFoldDB" id="A0A0C3GBI3"/>
<evidence type="ECO:0000256" key="5">
    <source>
        <dbReference type="ARBA" id="ARBA00022679"/>
    </source>
</evidence>
<dbReference type="Gene3D" id="3.90.1150.10">
    <property type="entry name" value="Aspartate Aminotransferase, domain 1"/>
    <property type="match status" value="1"/>
</dbReference>
<reference evidence="10" key="2">
    <citation type="submission" date="2015-01" db="EMBL/GenBank/DDBJ databases">
        <title>Evolutionary Origins and Diversification of the Mycorrhizal Mutualists.</title>
        <authorList>
            <consortium name="DOE Joint Genome Institute"/>
            <consortium name="Mycorrhizal Genomics Consortium"/>
            <person name="Kohler A."/>
            <person name="Kuo A."/>
            <person name="Nagy L.G."/>
            <person name="Floudas D."/>
            <person name="Copeland A."/>
            <person name="Barry K.W."/>
            <person name="Cichocki N."/>
            <person name="Veneault-Fourrey C."/>
            <person name="LaButti K."/>
            <person name="Lindquist E.A."/>
            <person name="Lipzen A."/>
            <person name="Lundell T."/>
            <person name="Morin E."/>
            <person name="Murat C."/>
            <person name="Riley R."/>
            <person name="Ohm R."/>
            <person name="Sun H."/>
            <person name="Tunlid A."/>
            <person name="Henrissat B."/>
            <person name="Grigoriev I.V."/>
            <person name="Hibbett D.S."/>
            <person name="Martin F."/>
        </authorList>
    </citation>
    <scope>NUCLEOTIDE SEQUENCE [LARGE SCALE GENOMIC DNA]</scope>
    <source>
        <strain evidence="10">Zn</strain>
    </source>
</reference>
<comment type="cofactor">
    <cofactor evidence="1">
        <name>pyridoxal 5'-phosphate</name>
        <dbReference type="ChEBI" id="CHEBI:597326"/>
    </cofactor>
</comment>
<dbReference type="EC" id="2.6.1.1" evidence="7"/>
<dbReference type="PANTHER" id="PTHR11879:SF55">
    <property type="entry name" value="GLUTAMATE OXALOACETATE TRANSAMINASE 1, ISOFORM B"/>
    <property type="match status" value="1"/>
</dbReference>
<dbReference type="OrthoDB" id="6752799at2759"/>
<evidence type="ECO:0000256" key="3">
    <source>
        <dbReference type="ARBA" id="ARBA00011738"/>
    </source>
</evidence>
<evidence type="ECO:0000313" key="10">
    <source>
        <dbReference type="Proteomes" id="UP000054321"/>
    </source>
</evidence>
<dbReference type="InParanoid" id="A0A0C3GBI3"/>
<evidence type="ECO:0000256" key="7">
    <source>
        <dbReference type="RuleBase" id="RU000480"/>
    </source>
</evidence>
<dbReference type="InterPro" id="IPR015424">
    <property type="entry name" value="PyrdxlP-dep_Trfase"/>
</dbReference>
<evidence type="ECO:0000313" key="9">
    <source>
        <dbReference type="EMBL" id="KIM93540.1"/>
    </source>
</evidence>
<dbReference type="EMBL" id="KN832894">
    <property type="protein sequence ID" value="KIM93540.1"/>
    <property type="molecule type" value="Genomic_DNA"/>
</dbReference>
<keyword evidence="4 7" id="KW-0032">Aminotransferase</keyword>
<reference evidence="9 10" key="1">
    <citation type="submission" date="2014-04" db="EMBL/GenBank/DDBJ databases">
        <authorList>
            <consortium name="DOE Joint Genome Institute"/>
            <person name="Kuo A."/>
            <person name="Martino E."/>
            <person name="Perotto S."/>
            <person name="Kohler A."/>
            <person name="Nagy L.G."/>
            <person name="Floudas D."/>
            <person name="Copeland A."/>
            <person name="Barry K.W."/>
            <person name="Cichocki N."/>
            <person name="Veneault-Fourrey C."/>
            <person name="LaButti K."/>
            <person name="Lindquist E.A."/>
            <person name="Lipzen A."/>
            <person name="Lundell T."/>
            <person name="Morin E."/>
            <person name="Murat C."/>
            <person name="Sun H."/>
            <person name="Tunlid A."/>
            <person name="Henrissat B."/>
            <person name="Grigoriev I.V."/>
            <person name="Hibbett D.S."/>
            <person name="Martin F."/>
            <person name="Nordberg H.P."/>
            <person name="Cantor M.N."/>
            <person name="Hua S.X."/>
        </authorList>
    </citation>
    <scope>NUCLEOTIDE SEQUENCE [LARGE SCALE GENOMIC DNA]</scope>
    <source>
        <strain evidence="9 10">Zn</strain>
    </source>
</reference>
<dbReference type="HOGENOM" id="CLU_032440_2_0_1"/>
<comment type="catalytic activity">
    <reaction evidence="7">
        <text>L-aspartate + 2-oxoglutarate = oxaloacetate + L-glutamate</text>
        <dbReference type="Rhea" id="RHEA:21824"/>
        <dbReference type="ChEBI" id="CHEBI:16452"/>
        <dbReference type="ChEBI" id="CHEBI:16810"/>
        <dbReference type="ChEBI" id="CHEBI:29985"/>
        <dbReference type="ChEBI" id="CHEBI:29991"/>
        <dbReference type="EC" id="2.6.1.1"/>
    </reaction>
</comment>
<evidence type="ECO:0000256" key="4">
    <source>
        <dbReference type="ARBA" id="ARBA00022576"/>
    </source>
</evidence>
<dbReference type="PRINTS" id="PR00799">
    <property type="entry name" value="TRANSAMINASE"/>
</dbReference>